<dbReference type="Proteomes" id="UP001597469">
    <property type="component" value="Unassembled WGS sequence"/>
</dbReference>
<dbReference type="EMBL" id="JBHULN010000011">
    <property type="protein sequence ID" value="MFD2572576.1"/>
    <property type="molecule type" value="Genomic_DNA"/>
</dbReference>
<dbReference type="InterPro" id="IPR000184">
    <property type="entry name" value="Bac_surfAg_D15"/>
</dbReference>
<evidence type="ECO:0000259" key="3">
    <source>
        <dbReference type="Pfam" id="PF01103"/>
    </source>
</evidence>
<evidence type="ECO:0000256" key="2">
    <source>
        <dbReference type="ARBA" id="ARBA00023136"/>
    </source>
</evidence>
<evidence type="ECO:0000256" key="1">
    <source>
        <dbReference type="ARBA" id="ARBA00004370"/>
    </source>
</evidence>
<protein>
    <submittedName>
        <fullName evidence="4">BamA/TamA family outer membrane protein</fullName>
    </submittedName>
</protein>
<proteinExistence type="predicted"/>
<dbReference type="Gene3D" id="2.40.160.50">
    <property type="entry name" value="membrane protein fhac: a member of the omp85/tpsb transporter family"/>
    <property type="match status" value="1"/>
</dbReference>
<keyword evidence="2" id="KW-0472">Membrane</keyword>
<name>A0ABW5M868_9BACT</name>
<comment type="caution">
    <text evidence="4">The sequence shown here is derived from an EMBL/GenBank/DDBJ whole genome shotgun (WGS) entry which is preliminary data.</text>
</comment>
<keyword evidence="5" id="KW-1185">Reference proteome</keyword>
<organism evidence="4 5">
    <name type="scientific">Spirosoma soli</name>
    <dbReference type="NCBI Taxonomy" id="1770529"/>
    <lineage>
        <taxon>Bacteria</taxon>
        <taxon>Pseudomonadati</taxon>
        <taxon>Bacteroidota</taxon>
        <taxon>Cytophagia</taxon>
        <taxon>Cytophagales</taxon>
        <taxon>Cytophagaceae</taxon>
        <taxon>Spirosoma</taxon>
    </lineage>
</organism>
<reference evidence="5" key="1">
    <citation type="journal article" date="2019" name="Int. J. Syst. Evol. Microbiol.">
        <title>The Global Catalogue of Microorganisms (GCM) 10K type strain sequencing project: providing services to taxonomists for standard genome sequencing and annotation.</title>
        <authorList>
            <consortium name="The Broad Institute Genomics Platform"/>
            <consortium name="The Broad Institute Genome Sequencing Center for Infectious Disease"/>
            <person name="Wu L."/>
            <person name="Ma J."/>
        </authorList>
    </citation>
    <scope>NUCLEOTIDE SEQUENCE [LARGE SCALE GENOMIC DNA]</scope>
    <source>
        <strain evidence="5">KCTC 42805</strain>
    </source>
</reference>
<evidence type="ECO:0000313" key="4">
    <source>
        <dbReference type="EMBL" id="MFD2572576.1"/>
    </source>
</evidence>
<sequence length="343" mass="38774">MNDTTPANRPRFTLYPTISYAPETSLEIGLSSLYLYHARNDVQNNRLNEIQAFGFVTIRGQYGLNLEHTIYGDRDRWFFLGRGRLQRFPLLYYGVGPDTRPDRPATVDALTIQLRERAMRRVAPNLFAGIEVDFQRLSSVQFKQPEGSPYPLPLGSDGSTNIGFGGGVIYDTRPNVLNARQGLFAELAYLNYSRSRGSTFSFSNILADVRLYRTVRPGQVLAWQTYGVLTNGSVPFNQLALLGNEIIMRGYYSGRYRDKMYAATQLEYRWLPFPFSRRFGAAVFAAVGTVAPSPRDLRFDNLLPTGGAGIRYLFFKKKDVYIRADVGATREGLGFYIFTGEAF</sequence>
<comment type="subcellular location">
    <subcellularLocation>
        <location evidence="1">Membrane</location>
    </subcellularLocation>
</comment>
<evidence type="ECO:0000313" key="5">
    <source>
        <dbReference type="Proteomes" id="UP001597469"/>
    </source>
</evidence>
<gene>
    <name evidence="4" type="ORF">ACFSUS_18195</name>
</gene>
<dbReference type="RefSeq" id="WP_381525115.1">
    <property type="nucleotide sequence ID" value="NZ_JBHULN010000011.1"/>
</dbReference>
<accession>A0ABW5M868</accession>
<dbReference type="Pfam" id="PF01103">
    <property type="entry name" value="Omp85"/>
    <property type="match status" value="1"/>
</dbReference>
<feature type="domain" description="Bacterial surface antigen (D15)" evidence="3">
    <location>
        <begin position="152"/>
        <end position="290"/>
    </location>
</feature>